<dbReference type="Proteomes" id="UP000319212">
    <property type="component" value="Unassembled WGS sequence"/>
</dbReference>
<feature type="transmembrane region" description="Helical" evidence="1">
    <location>
        <begin position="51"/>
        <end position="68"/>
    </location>
</feature>
<evidence type="ECO:0000313" key="2">
    <source>
        <dbReference type="EMBL" id="TPG25456.1"/>
    </source>
</evidence>
<organism evidence="2 3">
    <name type="scientific">Variovorax guangxiensis</name>
    <dbReference type="NCBI Taxonomy" id="1775474"/>
    <lineage>
        <taxon>Bacteria</taxon>
        <taxon>Pseudomonadati</taxon>
        <taxon>Pseudomonadota</taxon>
        <taxon>Betaproteobacteria</taxon>
        <taxon>Burkholderiales</taxon>
        <taxon>Comamonadaceae</taxon>
        <taxon>Variovorax</taxon>
    </lineage>
</organism>
<sequence>MGCAAQLPGFAPTGPSGLELVRGKQHIPTAKPTRVQHDGDYMPPGMWLRRLILAGALLMGLFIAWYLLVVDRAAVAAAGPAHTSVVQQQPAFVQLAPFETQANALPGVSDAARAAAARTADAQARHRSTSPAQLPGSAVDTVARFYEALSFGDGTAATSLVIPSKRIEGPLSGHAMSAFYGSLREPLILHSVRQVDVNVVEARYSYRATRTACEGRALITMTSAEYPLSIRSIAANC</sequence>
<evidence type="ECO:0000313" key="3">
    <source>
        <dbReference type="Proteomes" id="UP000319212"/>
    </source>
</evidence>
<dbReference type="EMBL" id="RCZI01000005">
    <property type="protein sequence ID" value="TPG25456.1"/>
    <property type="molecule type" value="Genomic_DNA"/>
</dbReference>
<reference evidence="2 3" key="1">
    <citation type="journal article" date="2019" name="Environ. Microbiol.">
        <title>Species interactions and distinct microbial communities in high Arctic permafrost affected cryosols are associated with the CH4 and CO2 gas fluxes.</title>
        <authorList>
            <person name="Altshuler I."/>
            <person name="Hamel J."/>
            <person name="Turney S."/>
            <person name="Magnuson E."/>
            <person name="Levesque R."/>
            <person name="Greer C."/>
            <person name="Whyte L.G."/>
        </authorList>
    </citation>
    <scope>NUCLEOTIDE SEQUENCE [LARGE SCALE GENOMIC DNA]</scope>
    <source>
        <strain evidence="2 3">S06.C</strain>
    </source>
</reference>
<evidence type="ECO:0000256" key="1">
    <source>
        <dbReference type="SAM" id="Phobius"/>
    </source>
</evidence>
<keyword evidence="1" id="KW-0812">Transmembrane</keyword>
<proteinExistence type="predicted"/>
<accession>A0A502DMX8</accession>
<keyword evidence="1" id="KW-1133">Transmembrane helix</keyword>
<gene>
    <name evidence="2" type="ORF">EAH82_18155</name>
</gene>
<comment type="caution">
    <text evidence="2">The sequence shown here is derived from an EMBL/GenBank/DDBJ whole genome shotgun (WGS) entry which is preliminary data.</text>
</comment>
<name>A0A502DMX8_9BURK</name>
<protein>
    <submittedName>
        <fullName evidence="2">Uncharacterized protein</fullName>
    </submittedName>
</protein>
<keyword evidence="1" id="KW-0472">Membrane</keyword>
<dbReference type="AlphaFoldDB" id="A0A502DMX8"/>